<comment type="similarity">
    <text evidence="2">Belongs to the nematode receptor-like protein srd family.</text>
</comment>
<dbReference type="InterPro" id="IPR019421">
    <property type="entry name" value="7TM_GPCR_serpentine_rcpt_Srd"/>
</dbReference>
<dbReference type="GO" id="GO:0016020">
    <property type="term" value="C:membrane"/>
    <property type="evidence" value="ECO:0007669"/>
    <property type="project" value="UniProtKB-SubCell"/>
</dbReference>
<accession>A0A2A6C3Y3</accession>
<proteinExistence type="inferred from homology"/>
<protein>
    <submittedName>
        <fullName evidence="6">G protein-coupled receptor</fullName>
    </submittedName>
</protein>
<reference evidence="7" key="1">
    <citation type="journal article" date="2008" name="Nat. Genet.">
        <title>The Pristionchus pacificus genome provides a unique perspective on nematode lifestyle and parasitism.</title>
        <authorList>
            <person name="Dieterich C."/>
            <person name="Clifton S.W."/>
            <person name="Schuster L.N."/>
            <person name="Chinwalla A."/>
            <person name="Delehaunty K."/>
            <person name="Dinkelacker I."/>
            <person name="Fulton L."/>
            <person name="Fulton R."/>
            <person name="Godfrey J."/>
            <person name="Minx P."/>
            <person name="Mitreva M."/>
            <person name="Roeseler W."/>
            <person name="Tian H."/>
            <person name="Witte H."/>
            <person name="Yang S.P."/>
            <person name="Wilson R.K."/>
            <person name="Sommer R.J."/>
        </authorList>
    </citation>
    <scope>NUCLEOTIDE SEQUENCE [LARGE SCALE GENOMIC DNA]</scope>
    <source>
        <strain evidence="7">PS312</strain>
    </source>
</reference>
<dbReference type="EnsemblMetazoa" id="PPA40507.1">
    <property type="protein sequence ID" value="PPA40507.1"/>
    <property type="gene ID" value="WBGene00278876"/>
</dbReference>
<dbReference type="PANTHER" id="PTHR22945">
    <property type="entry name" value="SERPENTINE RECEPTOR, CLASS D DELTA"/>
    <property type="match status" value="1"/>
</dbReference>
<evidence type="ECO:0000256" key="4">
    <source>
        <dbReference type="ARBA" id="ARBA00022989"/>
    </source>
</evidence>
<dbReference type="AlphaFoldDB" id="A0A2A6C3Y3"/>
<keyword evidence="3" id="KW-0812">Transmembrane</keyword>
<dbReference type="Proteomes" id="UP000005239">
    <property type="component" value="Unassembled WGS sequence"/>
</dbReference>
<accession>A0A8R1UWE5</accession>
<dbReference type="OrthoDB" id="5821732at2759"/>
<gene>
    <name evidence="6" type="primary">WBGene00278876</name>
</gene>
<keyword evidence="7" id="KW-1185">Reference proteome</keyword>
<dbReference type="Pfam" id="PF10317">
    <property type="entry name" value="7TM_GPCR_Srd"/>
    <property type="match status" value="1"/>
</dbReference>
<dbReference type="InterPro" id="IPR050920">
    <property type="entry name" value="Nematode_rcpt-like_delta"/>
</dbReference>
<evidence type="ECO:0000256" key="1">
    <source>
        <dbReference type="ARBA" id="ARBA00004141"/>
    </source>
</evidence>
<evidence type="ECO:0000313" key="6">
    <source>
        <dbReference type="EnsemblMetazoa" id="PPA40507.1"/>
    </source>
</evidence>
<sequence>MSTPPLILSVIHFTTCSVSIIFGSILLLIAALKTPIYLAPYSVLLRTLTVIELTTSISAFLVFPRIVPLGIEGVACVYSGPVKWLFSNKFFFYVIELHGTVQYNVFMAVCFCFRYYVLKWESPNTNQIRVFMAIVLSFTTFLFILFVQCLAPHDITLAYIEKYVPHYDIDPNSVQAIVNLSHSLATPAIGWTILTAGTLSSLNIVVGRAIFRFLNDKNHHLSERTRSTHRQFVVALSLQAIIGQLILFAAVGYVLGQFDLVRSQILEYSVHMVSEFCVATSPLITLFYIKPYRSVFFSLFPLRNGKVRKLMGSSMIPHISVTPAQ</sequence>
<reference evidence="6" key="2">
    <citation type="submission" date="2022-06" db="UniProtKB">
        <authorList>
            <consortium name="EnsemblMetazoa"/>
        </authorList>
    </citation>
    <scope>IDENTIFICATION</scope>
    <source>
        <strain evidence="6">PS312</strain>
    </source>
</reference>
<dbReference type="PANTHER" id="PTHR22945:SF40">
    <property type="entry name" value="SERPENTINE RECEPTOR, CLASS D (DELTA)-RELATED"/>
    <property type="match status" value="1"/>
</dbReference>
<keyword evidence="5" id="KW-0472">Membrane</keyword>
<organism evidence="6 7">
    <name type="scientific">Pristionchus pacificus</name>
    <name type="common">Parasitic nematode worm</name>
    <dbReference type="NCBI Taxonomy" id="54126"/>
    <lineage>
        <taxon>Eukaryota</taxon>
        <taxon>Metazoa</taxon>
        <taxon>Ecdysozoa</taxon>
        <taxon>Nematoda</taxon>
        <taxon>Chromadorea</taxon>
        <taxon>Rhabditida</taxon>
        <taxon>Rhabditina</taxon>
        <taxon>Diplogasteromorpha</taxon>
        <taxon>Diplogasteroidea</taxon>
        <taxon>Neodiplogasteridae</taxon>
        <taxon>Pristionchus</taxon>
    </lineage>
</organism>
<keyword evidence="4" id="KW-1133">Transmembrane helix</keyword>
<comment type="subcellular location">
    <subcellularLocation>
        <location evidence="1">Membrane</location>
        <topology evidence="1">Multi-pass membrane protein</topology>
    </subcellularLocation>
</comment>
<name>A0A2A6C3Y3_PRIPA</name>
<evidence type="ECO:0000256" key="5">
    <source>
        <dbReference type="ARBA" id="ARBA00023136"/>
    </source>
</evidence>
<evidence type="ECO:0000256" key="3">
    <source>
        <dbReference type="ARBA" id="ARBA00022692"/>
    </source>
</evidence>
<evidence type="ECO:0000313" key="7">
    <source>
        <dbReference type="Proteomes" id="UP000005239"/>
    </source>
</evidence>
<evidence type="ECO:0000256" key="2">
    <source>
        <dbReference type="ARBA" id="ARBA00009166"/>
    </source>
</evidence>